<dbReference type="GO" id="GO:0005737">
    <property type="term" value="C:cytoplasm"/>
    <property type="evidence" value="ECO:0007669"/>
    <property type="project" value="TreeGrafter"/>
</dbReference>
<dbReference type="InterPro" id="IPR025110">
    <property type="entry name" value="AMP-bd_C"/>
</dbReference>
<dbReference type="Gene3D" id="1.10.1200.10">
    <property type="entry name" value="ACP-like"/>
    <property type="match status" value="2"/>
</dbReference>
<feature type="domain" description="Carrier" evidence="5">
    <location>
        <begin position="1"/>
        <end position="45"/>
    </location>
</feature>
<dbReference type="PANTHER" id="PTHR45527">
    <property type="entry name" value="NONRIBOSOMAL PEPTIDE SYNTHETASE"/>
    <property type="match status" value="1"/>
</dbReference>
<dbReference type="Gene3D" id="3.30.300.30">
    <property type="match status" value="1"/>
</dbReference>
<evidence type="ECO:0000313" key="7">
    <source>
        <dbReference type="Proteomes" id="UP000703661"/>
    </source>
</evidence>
<dbReference type="NCBIfam" id="TIGR01733">
    <property type="entry name" value="AA-adenyl-dom"/>
    <property type="match status" value="1"/>
</dbReference>
<comment type="similarity">
    <text evidence="4">Belongs to the NRP synthetase family.</text>
</comment>
<dbReference type="Pfam" id="PF00501">
    <property type="entry name" value="AMP-binding"/>
    <property type="match status" value="1"/>
</dbReference>
<dbReference type="InterPro" id="IPR001242">
    <property type="entry name" value="Condensation_dom"/>
</dbReference>
<evidence type="ECO:0000256" key="4">
    <source>
        <dbReference type="ARBA" id="ARBA00029454"/>
    </source>
</evidence>
<dbReference type="Gene3D" id="3.30.559.30">
    <property type="entry name" value="Nonribosomal peptide synthetase, condensation domain"/>
    <property type="match status" value="1"/>
</dbReference>
<keyword evidence="1" id="KW-0596">Phosphopantetheine</keyword>
<sequence length="1262" mass="138747">MLGGHSLLAVQVIGRLRYIGMETSVRALFETPTLSSLAQSIAKSQTVTEVPKNLITTEVTRISPELLPLIDMTQHDIDLIVSKVDGGVNNIQDIYALSPLQEGILFHHTMATIGDPYLIVTRMEFDDKNILDRYLDAVQNVIDRHDILRTAIMWENLSTPAQVVLRHATLSITELSLDIKDGSISDQIMKHTDPRKHRIDLTQAPLIQYVIARGGGNSWIVVQLLHHIIGDNSTMSVMADETHAIINGQAQTLLEPQPFRNLIAQVRSGPGAEFHEGFFTKMLADIDTPALPYGLSNVHDEGLDVTESTLMLSQDLNARLRNHAKKLGVSLATMCHLAWAQVISKTSGQEQVVFGTVLLGRMQGGSGSDRAMGLFINTLPFRIDVNDTPLEGSLRQVQIDLAALLDHEHASLAFAQRCSGIPAGTHIFSAILNCRNHASQSRDALEVSGMKILDGQMRTNYPFTMSVDDFGTEMELTSQVVSSIDASRVCEYMQEALQSLVDALDHAPKMQVRDLEILPVAEREILIQSWNNTITAYPEHLCVHQLFENQVNQSPNSIAVVYEGQELTYRDLNSRANGLAHHLIDLGVKPDSLVAICVDRSLTMVTSIMAVLKAGGAYVPLDPTFASERLHNILTDASPSIMLADDAGIKALGSSISNLMEVINPNSFVCMHTTNPNVPALTSHHLAYVIYTSGSTGKPKGVMLEHKGVTNLALTRPCVFGVDSSSKVLQFFSFSFDGSVHEIWSALCFGGSLHVLSDRTRLDQSLLWNYLSDHSITQVTLTPSVLQDCKNLPVLNNKMTLLLAGEALPLALLQTLRVLIPNGTVINDYGPTETTVDAVGWKCPDDFSGDIAPIGRPNPNKRIYILDSNKKPVPIGVAGELYVSGAGIARGYLNRPDLTAKAFVLDPFTDDGSRMYKTGDLVRYLPDGNVSFIGRNDHQVKIRGYRIELGEIETRLADHPLVREAVVLALGEGSSKRLVAYVVAEPTEGLAHTLRAHISSKLPDYMVPAAYVRLDILPLTSNGKLDHRALPEPDMDSFVSQGYEAPQGETESNLAMIWAEVLKIDRVGRHDNFFMLGGHSLLAVQVIGRLRYIGMETSVRALFETPTLSSLAQSIAKSQTVTEVPKNLITTEVTRISPELLPLIDMTQHDIDLIVSKVDGGVNNIQDIYALSPLQDGILFHHMMATIGDPYLIAIRMSFDSKDILDRYLDAVQNVVDRHDILRTSVMWENLSIPTQVVLRHTVLSVTELSLDPMNGPIMDQL</sequence>
<dbReference type="Gene3D" id="3.40.50.980">
    <property type="match status" value="2"/>
</dbReference>
<dbReference type="InterPro" id="IPR036736">
    <property type="entry name" value="ACP-like_sf"/>
</dbReference>
<keyword evidence="2" id="KW-0597">Phosphoprotein</keyword>
<dbReference type="Proteomes" id="UP000703661">
    <property type="component" value="Unassembled WGS sequence"/>
</dbReference>
<dbReference type="InterPro" id="IPR023213">
    <property type="entry name" value="CAT-like_dom_sf"/>
</dbReference>
<dbReference type="Gene3D" id="2.30.38.10">
    <property type="entry name" value="Luciferase, Domain 3"/>
    <property type="match status" value="1"/>
</dbReference>
<dbReference type="SUPFAM" id="SSF56801">
    <property type="entry name" value="Acetyl-CoA synthetase-like"/>
    <property type="match status" value="1"/>
</dbReference>
<dbReference type="GO" id="GO:0043041">
    <property type="term" value="P:amino acid activation for nonribosomal peptide biosynthetic process"/>
    <property type="evidence" value="ECO:0007669"/>
    <property type="project" value="TreeGrafter"/>
</dbReference>
<evidence type="ECO:0000313" key="6">
    <source>
        <dbReference type="EMBL" id="KAG0006193.1"/>
    </source>
</evidence>
<dbReference type="PROSITE" id="PS50075">
    <property type="entry name" value="CARRIER"/>
    <property type="match status" value="2"/>
</dbReference>
<dbReference type="PROSITE" id="PS00012">
    <property type="entry name" value="PHOSPHOPANTETHEINE"/>
    <property type="match status" value="2"/>
</dbReference>
<evidence type="ECO:0000256" key="3">
    <source>
        <dbReference type="ARBA" id="ARBA00022598"/>
    </source>
</evidence>
<dbReference type="EMBL" id="JAAAID010002637">
    <property type="protein sequence ID" value="KAG0006193.1"/>
    <property type="molecule type" value="Genomic_DNA"/>
</dbReference>
<dbReference type="InterPro" id="IPR009081">
    <property type="entry name" value="PP-bd_ACP"/>
</dbReference>
<dbReference type="GO" id="GO:0044550">
    <property type="term" value="P:secondary metabolite biosynthetic process"/>
    <property type="evidence" value="ECO:0007669"/>
    <property type="project" value="TreeGrafter"/>
</dbReference>
<dbReference type="GO" id="GO:0031177">
    <property type="term" value="F:phosphopantetheine binding"/>
    <property type="evidence" value="ECO:0007669"/>
    <property type="project" value="TreeGrafter"/>
</dbReference>
<name>A0A9P6SUU3_9FUNG</name>
<dbReference type="PANTHER" id="PTHR45527:SF1">
    <property type="entry name" value="FATTY ACID SYNTHASE"/>
    <property type="match status" value="1"/>
</dbReference>
<dbReference type="CDD" id="cd05930">
    <property type="entry name" value="A_NRPS"/>
    <property type="match status" value="1"/>
</dbReference>
<evidence type="ECO:0000259" key="5">
    <source>
        <dbReference type="PROSITE" id="PS50075"/>
    </source>
</evidence>
<dbReference type="FunFam" id="3.40.50.980:FF:000001">
    <property type="entry name" value="Non-ribosomal peptide synthetase"/>
    <property type="match status" value="1"/>
</dbReference>
<reference evidence="6" key="1">
    <citation type="journal article" date="2020" name="Fungal Divers.">
        <title>Resolving the Mortierellaceae phylogeny through synthesis of multi-gene phylogenetics and phylogenomics.</title>
        <authorList>
            <person name="Vandepol N."/>
            <person name="Liber J."/>
            <person name="Desiro A."/>
            <person name="Na H."/>
            <person name="Kennedy M."/>
            <person name="Barry K."/>
            <person name="Grigoriev I.V."/>
            <person name="Miller A.N."/>
            <person name="O'Donnell K."/>
            <person name="Stajich J.E."/>
            <person name="Bonito G."/>
        </authorList>
    </citation>
    <scope>NUCLEOTIDE SEQUENCE</scope>
    <source>
        <strain evidence="6">NRRL 2769</strain>
    </source>
</reference>
<proteinExistence type="inferred from homology"/>
<feature type="domain" description="Carrier" evidence="5">
    <location>
        <begin position="1045"/>
        <end position="1119"/>
    </location>
</feature>
<evidence type="ECO:0000256" key="1">
    <source>
        <dbReference type="ARBA" id="ARBA00022450"/>
    </source>
</evidence>
<dbReference type="FunFam" id="3.30.300.30:FF:000010">
    <property type="entry name" value="Enterobactin synthetase component F"/>
    <property type="match status" value="1"/>
</dbReference>
<dbReference type="FunFam" id="1.10.1200.10:FF:000005">
    <property type="entry name" value="Nonribosomal peptide synthetase 1"/>
    <property type="match status" value="1"/>
</dbReference>
<dbReference type="Pfam" id="PF13193">
    <property type="entry name" value="AMP-binding_C"/>
    <property type="match status" value="1"/>
</dbReference>
<dbReference type="CDD" id="cd19544">
    <property type="entry name" value="E-C_NRPS"/>
    <property type="match status" value="1"/>
</dbReference>
<feature type="non-terminal residue" evidence="6">
    <location>
        <position position="1262"/>
    </location>
</feature>
<dbReference type="FunFam" id="3.40.50.12780:FF:000012">
    <property type="entry name" value="Non-ribosomal peptide synthetase"/>
    <property type="match status" value="1"/>
</dbReference>
<keyword evidence="3" id="KW-0436">Ligase</keyword>
<evidence type="ECO:0000256" key="2">
    <source>
        <dbReference type="ARBA" id="ARBA00022553"/>
    </source>
</evidence>
<dbReference type="PROSITE" id="PS00455">
    <property type="entry name" value="AMP_BINDING"/>
    <property type="match status" value="1"/>
</dbReference>
<dbReference type="SUPFAM" id="SSF47336">
    <property type="entry name" value="ACP-like"/>
    <property type="match status" value="2"/>
</dbReference>
<organism evidence="6 7">
    <name type="scientific">Entomortierella chlamydospora</name>
    <dbReference type="NCBI Taxonomy" id="101097"/>
    <lineage>
        <taxon>Eukaryota</taxon>
        <taxon>Fungi</taxon>
        <taxon>Fungi incertae sedis</taxon>
        <taxon>Mucoromycota</taxon>
        <taxon>Mortierellomycotina</taxon>
        <taxon>Mortierellomycetes</taxon>
        <taxon>Mortierellales</taxon>
        <taxon>Mortierellaceae</taxon>
        <taxon>Entomortierella</taxon>
    </lineage>
</organism>
<gene>
    <name evidence="6" type="ORF">BGZ80_005333</name>
</gene>
<dbReference type="InterPro" id="IPR045851">
    <property type="entry name" value="AMP-bd_C_sf"/>
</dbReference>
<dbReference type="InterPro" id="IPR000873">
    <property type="entry name" value="AMP-dep_synth/lig_dom"/>
</dbReference>
<dbReference type="Gene3D" id="3.30.559.10">
    <property type="entry name" value="Chloramphenicol acetyltransferase-like domain"/>
    <property type="match status" value="2"/>
</dbReference>
<comment type="caution">
    <text evidence="6">The sequence shown here is derived from an EMBL/GenBank/DDBJ whole genome shotgun (WGS) entry which is preliminary data.</text>
</comment>
<dbReference type="AlphaFoldDB" id="A0A9P6SUU3"/>
<dbReference type="Pfam" id="PF00550">
    <property type="entry name" value="PP-binding"/>
    <property type="match status" value="2"/>
</dbReference>
<dbReference type="InterPro" id="IPR020845">
    <property type="entry name" value="AMP-binding_CS"/>
</dbReference>
<keyword evidence="7" id="KW-1185">Reference proteome</keyword>
<dbReference type="FunFam" id="2.30.38.10:FF:000001">
    <property type="entry name" value="Non-ribosomal peptide synthetase PvdI"/>
    <property type="match status" value="1"/>
</dbReference>
<dbReference type="InterPro" id="IPR010071">
    <property type="entry name" value="AA_adenyl_dom"/>
</dbReference>
<dbReference type="GO" id="GO:0016874">
    <property type="term" value="F:ligase activity"/>
    <property type="evidence" value="ECO:0007669"/>
    <property type="project" value="UniProtKB-KW"/>
</dbReference>
<dbReference type="SUPFAM" id="SSF52777">
    <property type="entry name" value="CoA-dependent acyltransferases"/>
    <property type="match status" value="3"/>
</dbReference>
<dbReference type="Pfam" id="PF00668">
    <property type="entry name" value="Condensation"/>
    <property type="match status" value="2"/>
</dbReference>
<accession>A0A9P6SUU3</accession>
<protein>
    <recommendedName>
        <fullName evidence="5">Carrier domain-containing protein</fullName>
    </recommendedName>
</protein>
<dbReference type="InterPro" id="IPR006162">
    <property type="entry name" value="Ppantetheine_attach_site"/>
</dbReference>